<dbReference type="InterPro" id="IPR036249">
    <property type="entry name" value="Thioredoxin-like_sf"/>
</dbReference>
<dbReference type="InterPro" id="IPR040079">
    <property type="entry name" value="Glutathione_S-Trfase"/>
</dbReference>
<dbReference type="CDD" id="cd03207">
    <property type="entry name" value="GST_C_8"/>
    <property type="match status" value="1"/>
</dbReference>
<reference evidence="2 3" key="1">
    <citation type="journal article" date="2022" name="Res Sq">
        <title>Evolution of multicellular longitudinally dividing oral cavity symbionts (Neisseriaceae).</title>
        <authorList>
            <person name="Nyongesa S."/>
            <person name="Weber P."/>
            <person name="Bernet E."/>
            <person name="Pullido F."/>
            <person name="Nieckarz M."/>
            <person name="Delaby M."/>
            <person name="Nieves C."/>
            <person name="Viehboeck T."/>
            <person name="Krause N."/>
            <person name="Rivera-Millot A."/>
            <person name="Nakamura A."/>
            <person name="Vischer N."/>
            <person name="VanNieuwenhze M."/>
            <person name="Brun Y."/>
            <person name="Cava F."/>
            <person name="Bulgheresi S."/>
            <person name="Veyrier F."/>
        </authorList>
    </citation>
    <scope>NUCLEOTIDE SEQUENCE [LARGE SCALE GENOMIC DNA]</scope>
    <source>
        <strain evidence="2 3">SN4</strain>
    </source>
</reference>
<evidence type="ECO:0000313" key="2">
    <source>
        <dbReference type="EMBL" id="UOO89856.1"/>
    </source>
</evidence>
<dbReference type="Proteomes" id="UP000832011">
    <property type="component" value="Chromosome"/>
</dbReference>
<dbReference type="InterPro" id="IPR036282">
    <property type="entry name" value="Glutathione-S-Trfase_C_sf"/>
</dbReference>
<dbReference type="PANTHER" id="PTHR44051:SF21">
    <property type="entry name" value="GLUTATHIONE S-TRANSFERASE FAMILY PROTEIN"/>
    <property type="match status" value="1"/>
</dbReference>
<dbReference type="SFLD" id="SFLDG01150">
    <property type="entry name" value="Main.1:_Beta-like"/>
    <property type="match status" value="1"/>
</dbReference>
<accession>A0ABY4E3A4</accession>
<gene>
    <name evidence="2" type="ORF">LVJ82_02390</name>
</gene>
<dbReference type="SFLD" id="SFLDG00358">
    <property type="entry name" value="Main_(cytGST)"/>
    <property type="match status" value="1"/>
</dbReference>
<evidence type="ECO:0000313" key="3">
    <source>
        <dbReference type="Proteomes" id="UP000832011"/>
    </source>
</evidence>
<dbReference type="Gene3D" id="3.40.30.10">
    <property type="entry name" value="Glutaredoxin"/>
    <property type="match status" value="1"/>
</dbReference>
<dbReference type="CDD" id="cd03046">
    <property type="entry name" value="GST_N_GTT1_like"/>
    <property type="match status" value="1"/>
</dbReference>
<evidence type="ECO:0000259" key="1">
    <source>
        <dbReference type="PROSITE" id="PS50404"/>
    </source>
</evidence>
<dbReference type="InterPro" id="IPR004045">
    <property type="entry name" value="Glutathione_S-Trfase_N"/>
</dbReference>
<dbReference type="RefSeq" id="WP_058356234.1">
    <property type="nucleotide sequence ID" value="NZ_CABKVG010000008.1"/>
</dbReference>
<dbReference type="SUPFAM" id="SSF52833">
    <property type="entry name" value="Thioredoxin-like"/>
    <property type="match status" value="1"/>
</dbReference>
<dbReference type="PANTHER" id="PTHR44051">
    <property type="entry name" value="GLUTATHIONE S-TRANSFERASE-RELATED"/>
    <property type="match status" value="1"/>
</dbReference>
<feature type="domain" description="GST N-terminal" evidence="1">
    <location>
        <begin position="1"/>
        <end position="81"/>
    </location>
</feature>
<dbReference type="EMBL" id="CP091511">
    <property type="protein sequence ID" value="UOO89856.1"/>
    <property type="molecule type" value="Genomic_DNA"/>
</dbReference>
<protein>
    <submittedName>
        <fullName evidence="2">Glutathione S-transferase family protein</fullName>
    </submittedName>
</protein>
<name>A0ABY4E3A4_9NEIS</name>
<dbReference type="SFLD" id="SFLDS00019">
    <property type="entry name" value="Glutathione_Transferase_(cytos"/>
    <property type="match status" value="1"/>
</dbReference>
<keyword evidence="3" id="KW-1185">Reference proteome</keyword>
<dbReference type="SUPFAM" id="SSF47616">
    <property type="entry name" value="GST C-terminal domain-like"/>
    <property type="match status" value="1"/>
</dbReference>
<dbReference type="Gene3D" id="1.20.1050.10">
    <property type="match status" value="1"/>
</dbReference>
<proteinExistence type="predicted"/>
<sequence length="208" mass="22885">MEKIVLYTHPQSRGRNVVWMLEECGAEYECVVLNFGEDLKTPEYLAINPMGKLPALRYGDTVITEASAIIAFLADAFPQANLAPALSDANRGAYYRWLFYTASSAEAALMEVAFQFPIQPAMRKTLGYGSMEQVIATIDGQLQQQPYLTGAHFQACDLLLAGLLMFASRSKALTPTAAMQDYLARIMARPAFQAMNQISEAQLAQLSA</sequence>
<organism evidence="2 3">
    <name type="scientific">Vitreoscilla massiliensis</name>
    <dbReference type="NCBI Taxonomy" id="1689272"/>
    <lineage>
        <taxon>Bacteria</taxon>
        <taxon>Pseudomonadati</taxon>
        <taxon>Pseudomonadota</taxon>
        <taxon>Betaproteobacteria</taxon>
        <taxon>Neisseriales</taxon>
        <taxon>Neisseriaceae</taxon>
        <taxon>Vitreoscilla</taxon>
    </lineage>
</organism>
<dbReference type="PROSITE" id="PS50404">
    <property type="entry name" value="GST_NTER"/>
    <property type="match status" value="1"/>
</dbReference>
<dbReference type="Pfam" id="PF13409">
    <property type="entry name" value="GST_N_2"/>
    <property type="match status" value="1"/>
</dbReference>